<reference evidence="1 2" key="1">
    <citation type="submission" date="2023-12" db="EMBL/GenBank/DDBJ databases">
        <title>A high-quality genome assembly for Dillenia turbinata (Dilleniales).</title>
        <authorList>
            <person name="Chanderbali A."/>
        </authorList>
    </citation>
    <scope>NUCLEOTIDE SEQUENCE [LARGE SCALE GENOMIC DNA]</scope>
    <source>
        <strain evidence="1">LSX21</strain>
        <tissue evidence="1">Leaf</tissue>
    </source>
</reference>
<dbReference type="AlphaFoldDB" id="A0AAN8V3V3"/>
<evidence type="ECO:0000313" key="2">
    <source>
        <dbReference type="Proteomes" id="UP001370490"/>
    </source>
</evidence>
<name>A0AAN8V3V3_9MAGN</name>
<gene>
    <name evidence="1" type="ORF">RJ641_008759</name>
</gene>
<dbReference type="Proteomes" id="UP001370490">
    <property type="component" value="Unassembled WGS sequence"/>
</dbReference>
<comment type="caution">
    <text evidence="1">The sequence shown here is derived from an EMBL/GenBank/DDBJ whole genome shotgun (WGS) entry which is preliminary data.</text>
</comment>
<dbReference type="EMBL" id="JBAMMX010000015">
    <property type="protein sequence ID" value="KAK6927040.1"/>
    <property type="molecule type" value="Genomic_DNA"/>
</dbReference>
<accession>A0AAN8V3V3</accession>
<keyword evidence="2" id="KW-1185">Reference proteome</keyword>
<organism evidence="1 2">
    <name type="scientific">Dillenia turbinata</name>
    <dbReference type="NCBI Taxonomy" id="194707"/>
    <lineage>
        <taxon>Eukaryota</taxon>
        <taxon>Viridiplantae</taxon>
        <taxon>Streptophyta</taxon>
        <taxon>Embryophyta</taxon>
        <taxon>Tracheophyta</taxon>
        <taxon>Spermatophyta</taxon>
        <taxon>Magnoliopsida</taxon>
        <taxon>eudicotyledons</taxon>
        <taxon>Gunneridae</taxon>
        <taxon>Pentapetalae</taxon>
        <taxon>Dilleniales</taxon>
        <taxon>Dilleniaceae</taxon>
        <taxon>Dillenia</taxon>
    </lineage>
</organism>
<proteinExistence type="predicted"/>
<sequence length="101" mass="11591">MSPRDPLRMGHKTHLFGHERTLARVAFCSVNLSVFRGKKNSDLVDCAGLMKIGKVPLSTYLKHSVILNLDLHFFLLQSWKICLEHVCLRRLFPVHSRVHDG</sequence>
<protein>
    <submittedName>
        <fullName evidence="1">Uncharacterized protein</fullName>
    </submittedName>
</protein>
<evidence type="ECO:0000313" key="1">
    <source>
        <dbReference type="EMBL" id="KAK6927040.1"/>
    </source>
</evidence>